<evidence type="ECO:0000313" key="2">
    <source>
        <dbReference type="EMBL" id="WCZ38631.1"/>
    </source>
</evidence>
<organism evidence="2 3">
    <name type="scientific">Corynebacterium jeddahense</name>
    <dbReference type="NCBI Taxonomy" id="1414719"/>
    <lineage>
        <taxon>Bacteria</taxon>
        <taxon>Bacillati</taxon>
        <taxon>Actinomycetota</taxon>
        <taxon>Actinomycetes</taxon>
        <taxon>Mycobacteriales</taxon>
        <taxon>Corynebacteriaceae</taxon>
        <taxon>Corynebacterium</taxon>
    </lineage>
</organism>
<dbReference type="PANTHER" id="PTHR13696">
    <property type="entry name" value="P-LOOP CONTAINING NUCLEOSIDE TRIPHOSPHATE HYDROLASE"/>
    <property type="match status" value="1"/>
</dbReference>
<keyword evidence="2" id="KW-0378">Hydrolase</keyword>
<keyword evidence="3" id="KW-1185">Reference proteome</keyword>
<dbReference type="InterPro" id="IPR027417">
    <property type="entry name" value="P-loop_NTPase"/>
</dbReference>
<name>A0ABY7UJ20_9CORY</name>
<protein>
    <submittedName>
        <fullName evidence="2">Sporulation initiation inhibitor protein Soj</fullName>
        <ecNumber evidence="2">3.6.-.-</ecNumber>
    </submittedName>
</protein>
<dbReference type="InterPro" id="IPR050678">
    <property type="entry name" value="DNA_Partitioning_ATPase"/>
</dbReference>
<dbReference type="Gene3D" id="3.40.50.300">
    <property type="entry name" value="P-loop containing nucleotide triphosphate hydrolases"/>
    <property type="match status" value="1"/>
</dbReference>
<gene>
    <name evidence="2" type="primary">soj1</name>
    <name evidence="2" type="ORF">CJEDD_05100</name>
</gene>
<dbReference type="CDD" id="cd02042">
    <property type="entry name" value="ParAB_family"/>
    <property type="match status" value="1"/>
</dbReference>
<sequence>MTGIKTLSFFNNKGGVGKTTLSTNVAYNLALKGYRVLYVDCDPQCNATQLLLNEMQTKEIYDGVPDPEVALRQSLSKTVYGLFIPLREGEPEIDADIPVFRSERFQVDVMAGHPSLSQIEDVMSSAWQTALSRETASFRRVHWAGQLITAMEDADRYDIIMFDVGPSLGPFNRTVLLGCDAFVTPTATDLFSYHAFGNLARWFDMWVTEYSEMAEANVEAWKSFSSSFEKKARNLRIPGHGGGQVQYLGYTTLEYVKKKANGQDQLVGAFERFRGKFADEARRIGRALSQREDEYLLGHEPHMYSMPATAQDVHAPIAELAYGDGIKGSQGTQRDNYAGQIKAVSDAVHDRLFGSAAV</sequence>
<dbReference type="InterPro" id="IPR025669">
    <property type="entry name" value="AAA_dom"/>
</dbReference>
<dbReference type="PANTHER" id="PTHR13696:SF52">
    <property type="entry name" value="PARA FAMILY PROTEIN CT_582"/>
    <property type="match status" value="1"/>
</dbReference>
<dbReference type="Proteomes" id="UP001218071">
    <property type="component" value="Chromosome"/>
</dbReference>
<accession>A0ABY7UJ20</accession>
<dbReference type="Pfam" id="PF13614">
    <property type="entry name" value="AAA_31"/>
    <property type="match status" value="1"/>
</dbReference>
<proteinExistence type="predicted"/>
<evidence type="ECO:0000259" key="1">
    <source>
        <dbReference type="Pfam" id="PF13614"/>
    </source>
</evidence>
<dbReference type="EC" id="3.6.-.-" evidence="2"/>
<dbReference type="EMBL" id="CP063194">
    <property type="protein sequence ID" value="WCZ38631.1"/>
    <property type="molecule type" value="Genomic_DNA"/>
</dbReference>
<dbReference type="GO" id="GO:0016787">
    <property type="term" value="F:hydrolase activity"/>
    <property type="evidence" value="ECO:0007669"/>
    <property type="project" value="UniProtKB-KW"/>
</dbReference>
<reference evidence="2 3" key="1">
    <citation type="submission" date="2020-10" db="EMBL/GenBank/DDBJ databases">
        <title>Complete genome sequence of Corynebacterium jeddahense DSM 45997, type strain of Corynebacterium jeddahense.</title>
        <authorList>
            <person name="Busche T."/>
            <person name="Kalinowski J."/>
            <person name="Ruckert C."/>
        </authorList>
    </citation>
    <scope>NUCLEOTIDE SEQUENCE [LARGE SCALE GENOMIC DNA]</scope>
    <source>
        <strain evidence="2 3">DSM 45997</strain>
    </source>
</reference>
<dbReference type="SUPFAM" id="SSF52540">
    <property type="entry name" value="P-loop containing nucleoside triphosphate hydrolases"/>
    <property type="match status" value="1"/>
</dbReference>
<feature type="domain" description="AAA" evidence="1">
    <location>
        <begin position="5"/>
        <end position="202"/>
    </location>
</feature>
<evidence type="ECO:0000313" key="3">
    <source>
        <dbReference type="Proteomes" id="UP001218071"/>
    </source>
</evidence>